<dbReference type="Pfam" id="PF08450">
    <property type="entry name" value="SGL"/>
    <property type="match status" value="1"/>
</dbReference>
<feature type="binding site" evidence="3">
    <location>
        <position position="125"/>
    </location>
    <ligand>
        <name>substrate</name>
    </ligand>
</feature>
<keyword evidence="3" id="KW-0862">Zinc</keyword>
<dbReference type="PRINTS" id="PR01790">
    <property type="entry name" value="SMP30FAMILY"/>
</dbReference>
<protein>
    <recommendedName>
        <fullName evidence="4">SMP-30/Gluconolactonase/LRE-like region domain-containing protein</fullName>
    </recommendedName>
</protein>
<feature type="active site" description="Proton donor/acceptor" evidence="2">
    <location>
        <position position="235"/>
    </location>
</feature>
<evidence type="ECO:0000259" key="4">
    <source>
        <dbReference type="Pfam" id="PF08450"/>
    </source>
</evidence>
<dbReference type="EMBL" id="VRMN01000003">
    <property type="protein sequence ID" value="KAA8495739.1"/>
    <property type="molecule type" value="Genomic_DNA"/>
</dbReference>
<keyword evidence="3" id="KW-0479">Metal-binding</keyword>
<feature type="binding site" evidence="3">
    <location>
        <position position="22"/>
    </location>
    <ligand>
        <name>a divalent metal cation</name>
        <dbReference type="ChEBI" id="CHEBI:60240"/>
    </ligand>
</feature>
<comment type="caution">
    <text evidence="5">The sequence shown here is derived from an EMBL/GenBank/DDBJ whole genome shotgun (WGS) entry which is preliminary data.</text>
</comment>
<gene>
    <name evidence="5" type="ORF">FVE85_1894</name>
</gene>
<dbReference type="OrthoDB" id="423498at2759"/>
<evidence type="ECO:0000313" key="6">
    <source>
        <dbReference type="Proteomes" id="UP000324585"/>
    </source>
</evidence>
<dbReference type="Proteomes" id="UP000324585">
    <property type="component" value="Unassembled WGS sequence"/>
</dbReference>
<dbReference type="PANTHER" id="PTHR10907:SF47">
    <property type="entry name" value="REGUCALCIN"/>
    <property type="match status" value="1"/>
</dbReference>
<sequence length="329" mass="35234">MVSQIPSAVAQLLIQTQCALGESPVYAYGALHFADLLRGVVFRWVPETNLLQQVVCRYKGAAVLLGSIGVLDQGRTNGLLVASHHGVHVVETGVWDSPIMELPDPLCDPLREVVEGTGEDRKVVRLNDGRASPCGRFVVGAYNSAHRQNGRAVGGVYCVDAHGNCERINALGNVRVANGTCWDPTGTFMYFCDSPTGVLKKLRWTRTGVPDSVDQVVYDVQEHPSDADAFGGSMDGACADDQGGIWVARMRGGCAVRHDKSSGAVTHIVRTPETVQQVASCCVGNDTLFLTTANRGEDLTKCHGAGAVFSFQLSEFGLTASRDEHAFSL</sequence>
<evidence type="ECO:0000313" key="5">
    <source>
        <dbReference type="EMBL" id="KAA8495739.1"/>
    </source>
</evidence>
<feature type="binding site" evidence="3">
    <location>
        <position position="127"/>
    </location>
    <ligand>
        <name>substrate</name>
    </ligand>
</feature>
<dbReference type="OMA" id="NCERINA"/>
<dbReference type="SUPFAM" id="SSF63829">
    <property type="entry name" value="Calcium-dependent phosphotriesterase"/>
    <property type="match status" value="1"/>
</dbReference>
<organism evidence="5 6">
    <name type="scientific">Porphyridium purpureum</name>
    <name type="common">Red alga</name>
    <name type="synonym">Porphyridium cruentum</name>
    <dbReference type="NCBI Taxonomy" id="35688"/>
    <lineage>
        <taxon>Eukaryota</taxon>
        <taxon>Rhodophyta</taxon>
        <taxon>Bangiophyceae</taxon>
        <taxon>Porphyridiales</taxon>
        <taxon>Porphyridiaceae</taxon>
        <taxon>Porphyridium</taxon>
    </lineage>
</organism>
<dbReference type="PANTHER" id="PTHR10907">
    <property type="entry name" value="REGUCALCIN"/>
    <property type="match status" value="1"/>
</dbReference>
<dbReference type="InterPro" id="IPR011042">
    <property type="entry name" value="6-blade_b-propeller_TolB-like"/>
</dbReference>
<dbReference type="Gene3D" id="2.120.10.30">
    <property type="entry name" value="TolB, C-terminal domain"/>
    <property type="match status" value="1"/>
</dbReference>
<feature type="binding site" evidence="3">
    <location>
        <position position="178"/>
    </location>
    <ligand>
        <name>a divalent metal cation</name>
        <dbReference type="ChEBI" id="CHEBI:60240"/>
    </ligand>
</feature>
<dbReference type="GO" id="GO:0019853">
    <property type="term" value="P:L-ascorbic acid biosynthetic process"/>
    <property type="evidence" value="ECO:0007669"/>
    <property type="project" value="TreeGrafter"/>
</dbReference>
<proteinExistence type="inferred from homology"/>
<dbReference type="GO" id="GO:0004341">
    <property type="term" value="F:gluconolactonase activity"/>
    <property type="evidence" value="ECO:0007669"/>
    <property type="project" value="TreeGrafter"/>
</dbReference>
<comment type="cofactor">
    <cofactor evidence="3">
        <name>Zn(2+)</name>
        <dbReference type="ChEBI" id="CHEBI:29105"/>
    </cofactor>
    <text evidence="3">Binds 1 divalent metal cation per subunit.</text>
</comment>
<evidence type="ECO:0000256" key="3">
    <source>
        <dbReference type="PIRSR" id="PIRSR605511-2"/>
    </source>
</evidence>
<evidence type="ECO:0000256" key="2">
    <source>
        <dbReference type="PIRSR" id="PIRSR605511-1"/>
    </source>
</evidence>
<dbReference type="GO" id="GO:0005509">
    <property type="term" value="F:calcium ion binding"/>
    <property type="evidence" value="ECO:0007669"/>
    <property type="project" value="TreeGrafter"/>
</dbReference>
<dbReference type="AlphaFoldDB" id="A0A5J4YW30"/>
<name>A0A5J4YW30_PORPP</name>
<feature type="binding site" evidence="3">
    <location>
        <position position="235"/>
    </location>
    <ligand>
        <name>a divalent metal cation</name>
        <dbReference type="ChEBI" id="CHEBI:60240"/>
    </ligand>
</feature>
<evidence type="ECO:0000256" key="1">
    <source>
        <dbReference type="ARBA" id="ARBA00008853"/>
    </source>
</evidence>
<accession>A0A5J4YW30</accession>
<dbReference type="InterPro" id="IPR013658">
    <property type="entry name" value="SGL"/>
</dbReference>
<dbReference type="InterPro" id="IPR005511">
    <property type="entry name" value="SMP-30"/>
</dbReference>
<reference evidence="6" key="1">
    <citation type="journal article" date="2019" name="Nat. Commun.">
        <title>Expansion of phycobilisome linker gene families in mesophilic red algae.</title>
        <authorList>
            <person name="Lee J."/>
            <person name="Kim D."/>
            <person name="Bhattacharya D."/>
            <person name="Yoon H.S."/>
        </authorList>
    </citation>
    <scope>NUCLEOTIDE SEQUENCE [LARGE SCALE GENOMIC DNA]</scope>
    <source>
        <strain evidence="6">CCMP 1328</strain>
    </source>
</reference>
<comment type="similarity">
    <text evidence="1">Belongs to the SMP-30/CGR1 family.</text>
</comment>
<feature type="domain" description="SMP-30/Gluconolactonase/LRE-like region" evidence="4">
    <location>
        <begin position="20"/>
        <end position="294"/>
    </location>
</feature>
<keyword evidence="6" id="KW-1185">Reference proteome</keyword>